<accession>A0A8J4EE91</accession>
<dbReference type="AlphaFoldDB" id="A0A8J4EE91"/>
<dbReference type="PANTHER" id="PTHR30055:SF238">
    <property type="entry name" value="MYCOFACTOCIN BIOSYNTHESIS TRANSCRIPTIONAL REGULATOR MFTR-RELATED"/>
    <property type="match status" value="1"/>
</dbReference>
<evidence type="ECO:0000259" key="5">
    <source>
        <dbReference type="PROSITE" id="PS50977"/>
    </source>
</evidence>
<dbReference type="PROSITE" id="PS01081">
    <property type="entry name" value="HTH_TETR_1"/>
    <property type="match status" value="1"/>
</dbReference>
<comment type="caution">
    <text evidence="6">The sequence shown here is derived from an EMBL/GenBank/DDBJ whole genome shotgun (WGS) entry which is preliminary data.</text>
</comment>
<proteinExistence type="predicted"/>
<evidence type="ECO:0000256" key="3">
    <source>
        <dbReference type="ARBA" id="ARBA00023163"/>
    </source>
</evidence>
<organism evidence="6 7">
    <name type="scientific">Virgisporangium ochraceum</name>
    <dbReference type="NCBI Taxonomy" id="65505"/>
    <lineage>
        <taxon>Bacteria</taxon>
        <taxon>Bacillati</taxon>
        <taxon>Actinomycetota</taxon>
        <taxon>Actinomycetes</taxon>
        <taxon>Micromonosporales</taxon>
        <taxon>Micromonosporaceae</taxon>
        <taxon>Virgisporangium</taxon>
    </lineage>
</organism>
<keyword evidence="2 4" id="KW-0238">DNA-binding</keyword>
<feature type="DNA-binding region" description="H-T-H motif" evidence="4">
    <location>
        <begin position="33"/>
        <end position="52"/>
    </location>
</feature>
<dbReference type="InterPro" id="IPR050109">
    <property type="entry name" value="HTH-type_TetR-like_transc_reg"/>
</dbReference>
<evidence type="ECO:0000256" key="4">
    <source>
        <dbReference type="PROSITE-ProRule" id="PRU00335"/>
    </source>
</evidence>
<gene>
    <name evidence="6" type="ORF">Voc01_037040</name>
</gene>
<dbReference type="GO" id="GO:0003700">
    <property type="term" value="F:DNA-binding transcription factor activity"/>
    <property type="evidence" value="ECO:0007669"/>
    <property type="project" value="TreeGrafter"/>
</dbReference>
<dbReference type="Proteomes" id="UP000635606">
    <property type="component" value="Unassembled WGS sequence"/>
</dbReference>
<dbReference type="Pfam" id="PF17754">
    <property type="entry name" value="TetR_C_14"/>
    <property type="match status" value="1"/>
</dbReference>
<sequence>MEGLRERKKAATRQALHEAALRLATEHGIDNVTVEAIADAATVSRRTFSNYFSSKEEALFHADRVFIERLVALVHARPAGEPPWTALSRAADGMLPDALDVDRITSRRLLRNHPSLISHQVAVYATIERDLAAELAQRMPDAADTPLRSRIMAATFLTTIRVSTQHWLDHPDRPLPELIHEALGYAADR</sequence>
<keyword evidence="1" id="KW-0805">Transcription regulation</keyword>
<dbReference type="EMBL" id="BOPH01000049">
    <property type="protein sequence ID" value="GIJ68787.1"/>
    <property type="molecule type" value="Genomic_DNA"/>
</dbReference>
<dbReference type="GO" id="GO:0000976">
    <property type="term" value="F:transcription cis-regulatory region binding"/>
    <property type="evidence" value="ECO:0007669"/>
    <property type="project" value="TreeGrafter"/>
</dbReference>
<dbReference type="Gene3D" id="1.10.357.10">
    <property type="entry name" value="Tetracycline Repressor, domain 2"/>
    <property type="match status" value="1"/>
</dbReference>
<dbReference type="SUPFAM" id="SSF46689">
    <property type="entry name" value="Homeodomain-like"/>
    <property type="match status" value="1"/>
</dbReference>
<dbReference type="RefSeq" id="WP_203928729.1">
    <property type="nucleotide sequence ID" value="NZ_BOPH01000049.1"/>
</dbReference>
<feature type="domain" description="HTH tetR-type" evidence="5">
    <location>
        <begin position="10"/>
        <end position="70"/>
    </location>
</feature>
<dbReference type="InterPro" id="IPR001647">
    <property type="entry name" value="HTH_TetR"/>
</dbReference>
<dbReference type="Pfam" id="PF00440">
    <property type="entry name" value="TetR_N"/>
    <property type="match status" value="1"/>
</dbReference>
<dbReference type="Gene3D" id="1.10.10.60">
    <property type="entry name" value="Homeodomain-like"/>
    <property type="match status" value="1"/>
</dbReference>
<dbReference type="InterPro" id="IPR041347">
    <property type="entry name" value="MftR_C"/>
</dbReference>
<keyword evidence="7" id="KW-1185">Reference proteome</keyword>
<dbReference type="InterPro" id="IPR023772">
    <property type="entry name" value="DNA-bd_HTH_TetR-type_CS"/>
</dbReference>
<dbReference type="PROSITE" id="PS50977">
    <property type="entry name" value="HTH_TETR_2"/>
    <property type="match status" value="1"/>
</dbReference>
<evidence type="ECO:0000313" key="7">
    <source>
        <dbReference type="Proteomes" id="UP000635606"/>
    </source>
</evidence>
<evidence type="ECO:0000313" key="6">
    <source>
        <dbReference type="EMBL" id="GIJ68787.1"/>
    </source>
</evidence>
<name>A0A8J4EE91_9ACTN</name>
<evidence type="ECO:0000256" key="1">
    <source>
        <dbReference type="ARBA" id="ARBA00023015"/>
    </source>
</evidence>
<dbReference type="PANTHER" id="PTHR30055">
    <property type="entry name" value="HTH-TYPE TRANSCRIPTIONAL REGULATOR RUTR"/>
    <property type="match status" value="1"/>
</dbReference>
<evidence type="ECO:0000256" key="2">
    <source>
        <dbReference type="ARBA" id="ARBA00023125"/>
    </source>
</evidence>
<dbReference type="InterPro" id="IPR009057">
    <property type="entry name" value="Homeodomain-like_sf"/>
</dbReference>
<keyword evidence="3" id="KW-0804">Transcription</keyword>
<reference evidence="6" key="1">
    <citation type="submission" date="2021-01" db="EMBL/GenBank/DDBJ databases">
        <title>Whole genome shotgun sequence of Virgisporangium ochraceum NBRC 16418.</title>
        <authorList>
            <person name="Komaki H."/>
            <person name="Tamura T."/>
        </authorList>
    </citation>
    <scope>NUCLEOTIDE SEQUENCE</scope>
    <source>
        <strain evidence="6">NBRC 16418</strain>
    </source>
</reference>
<protein>
    <submittedName>
        <fullName evidence="6">TetR family transcriptional regulator</fullName>
    </submittedName>
</protein>